<evidence type="ECO:0000256" key="1">
    <source>
        <dbReference type="SAM" id="MobiDB-lite"/>
    </source>
</evidence>
<feature type="compositionally biased region" description="Basic and acidic residues" evidence="1">
    <location>
        <begin position="79"/>
        <end position="93"/>
    </location>
</feature>
<dbReference type="EMBL" id="JAFCMP010000168">
    <property type="protein sequence ID" value="KAG5184367.1"/>
    <property type="molecule type" value="Genomic_DNA"/>
</dbReference>
<name>A0A835YZ02_9STRA</name>
<dbReference type="Proteomes" id="UP000664859">
    <property type="component" value="Unassembled WGS sequence"/>
</dbReference>
<sequence length="167" mass="18867">MFTTTSPAARARTRVRTRPPPPHAPHSPPARLRFRTSCRRRRPPQRRNYIAGKPLLLLLLQFLLRFDLVRAEGGPEQSAQRHDQADAQARKDDARGDLVRELRLEVRRVVRADSGIAVEKSLLLHDVLRSWLRCAHAPHLGSCGPRDRLRHALCCQHACHVAVAAGN</sequence>
<reference evidence="2" key="1">
    <citation type="submission" date="2021-02" db="EMBL/GenBank/DDBJ databases">
        <title>First Annotated Genome of the Yellow-green Alga Tribonema minus.</title>
        <authorList>
            <person name="Mahan K.M."/>
        </authorList>
    </citation>
    <scope>NUCLEOTIDE SEQUENCE</scope>
    <source>
        <strain evidence="2">UTEX B ZZ1240</strain>
    </source>
</reference>
<keyword evidence="3" id="KW-1185">Reference proteome</keyword>
<gene>
    <name evidence="2" type="ORF">JKP88DRAFT_219809</name>
</gene>
<feature type="compositionally biased region" description="Low complexity" evidence="1">
    <location>
        <begin position="1"/>
        <end position="10"/>
    </location>
</feature>
<feature type="region of interest" description="Disordered" evidence="1">
    <location>
        <begin position="74"/>
        <end position="93"/>
    </location>
</feature>
<comment type="caution">
    <text evidence="2">The sequence shown here is derived from an EMBL/GenBank/DDBJ whole genome shotgun (WGS) entry which is preliminary data.</text>
</comment>
<protein>
    <submittedName>
        <fullName evidence="2">Uncharacterized protein</fullName>
    </submittedName>
</protein>
<proteinExistence type="predicted"/>
<feature type="compositionally biased region" description="Pro residues" evidence="1">
    <location>
        <begin position="18"/>
        <end position="28"/>
    </location>
</feature>
<accession>A0A835YZ02</accession>
<evidence type="ECO:0000313" key="3">
    <source>
        <dbReference type="Proteomes" id="UP000664859"/>
    </source>
</evidence>
<feature type="region of interest" description="Disordered" evidence="1">
    <location>
        <begin position="1"/>
        <end position="31"/>
    </location>
</feature>
<dbReference type="AlphaFoldDB" id="A0A835YZ02"/>
<organism evidence="2 3">
    <name type="scientific">Tribonema minus</name>
    <dbReference type="NCBI Taxonomy" id="303371"/>
    <lineage>
        <taxon>Eukaryota</taxon>
        <taxon>Sar</taxon>
        <taxon>Stramenopiles</taxon>
        <taxon>Ochrophyta</taxon>
        <taxon>PX clade</taxon>
        <taxon>Xanthophyceae</taxon>
        <taxon>Tribonematales</taxon>
        <taxon>Tribonemataceae</taxon>
        <taxon>Tribonema</taxon>
    </lineage>
</organism>
<evidence type="ECO:0000313" key="2">
    <source>
        <dbReference type="EMBL" id="KAG5184367.1"/>
    </source>
</evidence>